<sequence length="1274" mass="133977">MRTDRLVPLPDMVRAGASRAGIAFADVRREVTHAELAARTERLAGHLADLGVRPADRVVVLLDGVAGVESVVATVRAGAVAVPLDATVDDAELARLVADARATTVITDAACARRVSPRTLIVDGPYDGAALDYEMLATTDPVSAARDGADLDGVSFLCHTAGVTGPRRGVPTTQRNLLWAALGSYGDVLSAKDRLLWTLPLHCGPAHVFAALATGVTVWLAAGRNSTEVRHALAEQQSTVIAANAMMFAELRRLTQSVRFGLLVGSGRADSRFPLLTVYTITETAGPVAMSRPGNDGLVPIPGVRVAVADDGEILVSGPTVTTGGWYQTGDLGTRDELERLTVTGRVADLINVGDEVVRLEEVDAALRSVPGVRDAAIAHGPVAYVVADDVDAGDLFTACRTALTAAAVPAELYGVRAIPRTATGSPLRHRLPGLPARLLGVAAGTHETLFAQHWEPLPEVTGEPGRWAVTGPAELTAGLDAPGFVVEAGHSTVAEVVGSWLAEHTHIRLVLLTHGAVHAGGYAPDPDGAAIWSLGRQAQSRHPGRLVLLDADKVTDAALVAAVASGEPELALRAGELLRPTYTAVPSASAGRPLSGTVVVVGDEPSLAYHLVAAHDVRELILTGPASPPEVPGVDVVHRAGIAEALEERLVDGVVGVDLTAREAWTLHETTLAHNLSAFVLLNSHPSAVADALVRHRRILELPAVSVTWNHDGFTTLPPSWRTPVVDAALAVAEPCVVAGLRGARAAEAVRESLKERVLSAQDRVGVLLDVVRAELVGVLGLPVARGMSFRELGLDWLATVRFRTRLCAATGLDLPATLTSVHPTPTALAEHLLSALGVLPPLKAIKSLQSTVDVVEQAPPQPQLVPWLLSAPTEQALREEAAWLARALGDHDVLATARTLAARPVYPHRAAITGTTREELTDGLRAVAAGALPSTVVGSGGVAFLFTGQGAQRVGMGAELSARFPVFRTAFDEACDAFAPHLPTPLNDVLNTEALHDTEFSQPALFAVQVALLRLLESWGVRPDYVAGHAAGELAAAYAAGVWSLADAAQLVAARARLMQALPRTGAMVVVEATVEQIAPLLSPTVSVAAVNGPTTLVLSGEASATLAAAEELADRGRKTRRIPVTHAFHSPQMDPMLARLESIAHTIPHRTPVIPLISTLSGEEETPDARHWATQARSTVHFTKTLATLTGRGVETFVELGPDAVLTRMTRNNAPDRVAVPTMADRQPETSTVARAFGRLFTLGSTRDTLAFFPAVPEIPLPDREPHRRSA</sequence>
<dbReference type="InterPro" id="IPR045851">
    <property type="entry name" value="AMP-bd_C_sf"/>
</dbReference>
<keyword evidence="2" id="KW-0597">Phosphoprotein</keyword>
<proteinExistence type="predicted"/>
<dbReference type="InterPro" id="IPR036291">
    <property type="entry name" value="NAD(P)-bd_dom_sf"/>
</dbReference>
<dbReference type="InterPro" id="IPR020806">
    <property type="entry name" value="PKS_PP-bd"/>
</dbReference>
<dbReference type="InterPro" id="IPR050091">
    <property type="entry name" value="PKS_NRPS_Biosynth_Enz"/>
</dbReference>
<evidence type="ECO:0000259" key="5">
    <source>
        <dbReference type="PROSITE" id="PS50075"/>
    </source>
</evidence>
<dbReference type="GO" id="GO:0031177">
    <property type="term" value="F:phosphopantetheine binding"/>
    <property type="evidence" value="ECO:0007669"/>
    <property type="project" value="InterPro"/>
</dbReference>
<name>A0A4R7VUS8_9PSEU</name>
<dbReference type="Pfam" id="PF00550">
    <property type="entry name" value="PP-binding"/>
    <property type="match status" value="1"/>
</dbReference>
<dbReference type="InterPro" id="IPR000873">
    <property type="entry name" value="AMP-dep_synth/lig_dom"/>
</dbReference>
<dbReference type="Gene3D" id="3.40.50.11460">
    <property type="match status" value="1"/>
</dbReference>
<dbReference type="SUPFAM" id="SSF55048">
    <property type="entry name" value="Probable ACP-binding domain of malonyl-CoA ACP transacylase"/>
    <property type="match status" value="1"/>
</dbReference>
<dbReference type="GO" id="GO:0006633">
    <property type="term" value="P:fatty acid biosynthetic process"/>
    <property type="evidence" value="ECO:0007669"/>
    <property type="project" value="TreeGrafter"/>
</dbReference>
<organism evidence="6 7">
    <name type="scientific">Actinophytocola oryzae</name>
    <dbReference type="NCBI Taxonomy" id="502181"/>
    <lineage>
        <taxon>Bacteria</taxon>
        <taxon>Bacillati</taxon>
        <taxon>Actinomycetota</taxon>
        <taxon>Actinomycetes</taxon>
        <taxon>Pseudonocardiales</taxon>
        <taxon>Pseudonocardiaceae</taxon>
    </lineage>
</organism>
<evidence type="ECO:0000256" key="3">
    <source>
        <dbReference type="ARBA" id="ARBA00022679"/>
    </source>
</evidence>
<dbReference type="SUPFAM" id="SSF51735">
    <property type="entry name" value="NAD(P)-binding Rossmann-fold domains"/>
    <property type="match status" value="1"/>
</dbReference>
<dbReference type="InterPro" id="IPR009081">
    <property type="entry name" value="PP-bd_ACP"/>
</dbReference>
<comment type="caution">
    <text evidence="6">The sequence shown here is derived from an EMBL/GenBank/DDBJ whole genome shotgun (WGS) entry which is preliminary data.</text>
</comment>
<dbReference type="SUPFAM" id="SSF47336">
    <property type="entry name" value="ACP-like"/>
    <property type="match status" value="1"/>
</dbReference>
<dbReference type="InterPro" id="IPR014043">
    <property type="entry name" value="Acyl_transferase_dom"/>
</dbReference>
<evidence type="ECO:0000256" key="1">
    <source>
        <dbReference type="ARBA" id="ARBA00022450"/>
    </source>
</evidence>
<reference evidence="6 7" key="1">
    <citation type="submission" date="2019-03" db="EMBL/GenBank/DDBJ databases">
        <title>Genomic Encyclopedia of Archaeal and Bacterial Type Strains, Phase II (KMG-II): from individual species to whole genera.</title>
        <authorList>
            <person name="Goeker M."/>
        </authorList>
    </citation>
    <scope>NUCLEOTIDE SEQUENCE [LARGE SCALE GENOMIC DNA]</scope>
    <source>
        <strain evidence="6 7">DSM 45499</strain>
    </source>
</reference>
<dbReference type="InterPro" id="IPR036736">
    <property type="entry name" value="ACP-like_sf"/>
</dbReference>
<dbReference type="Gene3D" id="3.30.300.30">
    <property type="match status" value="1"/>
</dbReference>
<dbReference type="Pfam" id="PF00698">
    <property type="entry name" value="Acyl_transf_1"/>
    <property type="match status" value="1"/>
</dbReference>
<dbReference type="InterPro" id="IPR016036">
    <property type="entry name" value="Malonyl_transacylase_ACP-bd"/>
</dbReference>
<dbReference type="SMART" id="SM00827">
    <property type="entry name" value="PKS_AT"/>
    <property type="match status" value="1"/>
</dbReference>
<evidence type="ECO:0000313" key="6">
    <source>
        <dbReference type="EMBL" id="TDV53604.1"/>
    </source>
</evidence>
<dbReference type="Pfam" id="PF00501">
    <property type="entry name" value="AMP-binding"/>
    <property type="match status" value="1"/>
</dbReference>
<keyword evidence="4" id="KW-0012">Acyltransferase</keyword>
<dbReference type="InterPro" id="IPR016035">
    <property type="entry name" value="Acyl_Trfase/lysoPLipase"/>
</dbReference>
<dbReference type="Gene3D" id="3.40.366.10">
    <property type="entry name" value="Malonyl-Coenzyme A Acyl Carrier Protein, domain 2"/>
    <property type="match status" value="1"/>
</dbReference>
<keyword evidence="7" id="KW-1185">Reference proteome</keyword>
<dbReference type="SUPFAM" id="SSF56801">
    <property type="entry name" value="Acetyl-CoA synthetase-like"/>
    <property type="match status" value="1"/>
</dbReference>
<dbReference type="RefSeq" id="WP_133902649.1">
    <property type="nucleotide sequence ID" value="NZ_SOCP01000004.1"/>
</dbReference>
<dbReference type="InterPro" id="IPR001227">
    <property type="entry name" value="Ac_transferase_dom_sf"/>
</dbReference>
<dbReference type="Gene3D" id="3.40.50.12780">
    <property type="entry name" value="N-terminal domain of ligase-like"/>
    <property type="match status" value="1"/>
</dbReference>
<evidence type="ECO:0000256" key="2">
    <source>
        <dbReference type="ARBA" id="ARBA00022553"/>
    </source>
</evidence>
<dbReference type="SMART" id="SM00823">
    <property type="entry name" value="PKS_PP"/>
    <property type="match status" value="1"/>
</dbReference>
<dbReference type="Gene3D" id="1.10.1200.10">
    <property type="entry name" value="ACP-like"/>
    <property type="match status" value="1"/>
</dbReference>
<dbReference type="SUPFAM" id="SSF52151">
    <property type="entry name" value="FabD/lysophospholipase-like"/>
    <property type="match status" value="1"/>
</dbReference>
<dbReference type="InterPro" id="IPR042099">
    <property type="entry name" value="ANL_N_sf"/>
</dbReference>
<protein>
    <submittedName>
        <fullName evidence="6">AMP-binding enzyme</fullName>
    </submittedName>
</protein>
<dbReference type="GO" id="GO:0004312">
    <property type="term" value="F:fatty acid synthase activity"/>
    <property type="evidence" value="ECO:0007669"/>
    <property type="project" value="TreeGrafter"/>
</dbReference>
<evidence type="ECO:0000313" key="7">
    <source>
        <dbReference type="Proteomes" id="UP000294927"/>
    </source>
</evidence>
<dbReference type="Proteomes" id="UP000294927">
    <property type="component" value="Unassembled WGS sequence"/>
</dbReference>
<feature type="domain" description="Carrier" evidence="5">
    <location>
        <begin position="764"/>
        <end position="838"/>
    </location>
</feature>
<gene>
    <name evidence="6" type="ORF">CLV71_10472</name>
</gene>
<dbReference type="PANTHER" id="PTHR43775:SF51">
    <property type="entry name" value="INACTIVE PHENOLPHTHIOCEROL SYNTHESIS POLYKETIDE SYNTHASE TYPE I PKS1-RELATED"/>
    <property type="match status" value="1"/>
</dbReference>
<keyword evidence="1" id="KW-0596">Phosphopantetheine</keyword>
<evidence type="ECO:0000256" key="4">
    <source>
        <dbReference type="ARBA" id="ARBA00023315"/>
    </source>
</evidence>
<keyword evidence="3" id="KW-0808">Transferase</keyword>
<dbReference type="PROSITE" id="PS50075">
    <property type="entry name" value="CARRIER"/>
    <property type="match status" value="1"/>
</dbReference>
<dbReference type="PANTHER" id="PTHR43775">
    <property type="entry name" value="FATTY ACID SYNTHASE"/>
    <property type="match status" value="1"/>
</dbReference>
<dbReference type="OrthoDB" id="9778690at2"/>
<dbReference type="AlphaFoldDB" id="A0A4R7VUS8"/>
<dbReference type="Gene3D" id="3.30.70.3290">
    <property type="match status" value="1"/>
</dbReference>
<dbReference type="EMBL" id="SOCP01000004">
    <property type="protein sequence ID" value="TDV53604.1"/>
    <property type="molecule type" value="Genomic_DNA"/>
</dbReference>
<accession>A0A4R7VUS8</accession>